<dbReference type="EMBL" id="MPJD01000014">
    <property type="protein sequence ID" value="OKA25998.1"/>
    <property type="molecule type" value="Genomic_DNA"/>
</dbReference>
<organism evidence="2 3">
    <name type="scientific">Pseudomonas versuta</name>
    <dbReference type="NCBI Taxonomy" id="1788301"/>
    <lineage>
        <taxon>Bacteria</taxon>
        <taxon>Pseudomonadati</taxon>
        <taxon>Pseudomonadota</taxon>
        <taxon>Gammaproteobacteria</taxon>
        <taxon>Pseudomonadales</taxon>
        <taxon>Pseudomonadaceae</taxon>
        <taxon>Pseudomonas</taxon>
    </lineage>
</organism>
<feature type="domain" description="Type IV / VI secretion system DotU" evidence="1">
    <location>
        <begin position="16"/>
        <end position="211"/>
    </location>
</feature>
<evidence type="ECO:0000259" key="1">
    <source>
        <dbReference type="Pfam" id="PF09850"/>
    </source>
</evidence>
<reference evidence="2 3" key="1">
    <citation type="submission" date="2016-11" db="EMBL/GenBank/DDBJ databases">
        <title>Draft genome of Pseudomonas versuta A4R1.12.</title>
        <authorList>
            <person name="See-Too W.-S."/>
        </authorList>
    </citation>
    <scope>NUCLEOTIDE SEQUENCE [LARGE SCALE GENOMIC DNA]</scope>
    <source>
        <strain evidence="2 3">A4R1.12</strain>
    </source>
</reference>
<dbReference type="Pfam" id="PF09850">
    <property type="entry name" value="DotU"/>
    <property type="match status" value="1"/>
</dbReference>
<accession>A0A854A4F9</accession>
<sequence length="226" mass="24621">MSLNITKKTAFSASDLDALLQDSYLLVVELRQGASMQNSPGLWTRCEKQVEQVQQGLKDAGVSKHSLELISHAQCALLDETVLGCATDNAHADWAGKPLQTRFFSSHQAGEFLYEQMREALLQPAPEVLVLTAFQRVLTLGFQGRYRDLNDPEREQLLADLNARVAPLQLNQAINTQGSGPFMSSLGRSASAQLHILAAGLLLVGVWWGLDRWLGALVATLAPGQG</sequence>
<dbReference type="PANTHER" id="PTHR38033">
    <property type="entry name" value="MEMBRANE PROTEIN-RELATED"/>
    <property type="match status" value="1"/>
</dbReference>
<name>A0A854A4F9_9PSED</name>
<dbReference type="Proteomes" id="UP000185990">
    <property type="component" value="Unassembled WGS sequence"/>
</dbReference>
<dbReference type="InterPro" id="IPR038522">
    <property type="entry name" value="T4/T6SS_DotU_sf"/>
</dbReference>
<proteinExistence type="predicted"/>
<dbReference type="RefSeq" id="WP_073509314.1">
    <property type="nucleotide sequence ID" value="NZ_MPJD01000014.1"/>
</dbReference>
<dbReference type="PANTHER" id="PTHR38033:SF1">
    <property type="entry name" value="DOTU FAMILY TYPE IV_VI SECRETION SYSTEM PROTEIN"/>
    <property type="match status" value="1"/>
</dbReference>
<evidence type="ECO:0000313" key="2">
    <source>
        <dbReference type="EMBL" id="OKA25998.1"/>
    </source>
</evidence>
<evidence type="ECO:0000313" key="3">
    <source>
        <dbReference type="Proteomes" id="UP000185990"/>
    </source>
</evidence>
<gene>
    <name evidence="2" type="ORF">BOH74_07215</name>
</gene>
<dbReference type="NCBIfam" id="TIGR03349">
    <property type="entry name" value="IV_VI_DotU"/>
    <property type="match status" value="1"/>
</dbReference>
<dbReference type="AlphaFoldDB" id="A0A854A4F9"/>
<protein>
    <submittedName>
        <fullName evidence="2">Type IV secretion protein DotU</fullName>
    </submittedName>
</protein>
<dbReference type="NCBIfam" id="NF038239">
    <property type="entry name" value="T6SS_TssL_short"/>
    <property type="match status" value="1"/>
</dbReference>
<comment type="caution">
    <text evidence="2">The sequence shown here is derived from an EMBL/GenBank/DDBJ whole genome shotgun (WGS) entry which is preliminary data.</text>
</comment>
<dbReference type="Gene3D" id="1.25.40.590">
    <property type="entry name" value="Type IV / VI secretion system, DotU"/>
    <property type="match status" value="1"/>
</dbReference>
<dbReference type="InterPro" id="IPR017732">
    <property type="entry name" value="T4/T6SS_DotU"/>
</dbReference>